<evidence type="ECO:0000313" key="3">
    <source>
        <dbReference type="EMBL" id="PNT76063.1"/>
    </source>
</evidence>
<dbReference type="AlphaFoldDB" id="A0A2K2DP56"/>
<keyword evidence="1" id="KW-0812">Transmembrane</keyword>
<dbReference type="EMBL" id="CM000880">
    <property type="protein sequence ID" value="PNT76063.1"/>
    <property type="molecule type" value="Genomic_DNA"/>
</dbReference>
<reference evidence="3 4" key="1">
    <citation type="journal article" date="2010" name="Nature">
        <title>Genome sequencing and analysis of the model grass Brachypodium distachyon.</title>
        <authorList>
            <consortium name="International Brachypodium Initiative"/>
        </authorList>
    </citation>
    <scope>NUCLEOTIDE SEQUENCE [LARGE SCALE GENOMIC DNA]</scope>
    <source>
        <strain evidence="3 4">Bd21</strain>
    </source>
</reference>
<keyword evidence="2" id="KW-0732">Signal</keyword>
<dbReference type="Proteomes" id="UP000008810">
    <property type="component" value="Chromosome 1"/>
</dbReference>
<accession>A0A2K2DP56</accession>
<dbReference type="EnsemblPlants" id="PNT76063">
    <property type="protein sequence ID" value="PNT76063"/>
    <property type="gene ID" value="BRADI_1g43535v3"/>
</dbReference>
<organism evidence="3">
    <name type="scientific">Brachypodium distachyon</name>
    <name type="common">Purple false brome</name>
    <name type="synonym">Trachynia distachya</name>
    <dbReference type="NCBI Taxonomy" id="15368"/>
    <lineage>
        <taxon>Eukaryota</taxon>
        <taxon>Viridiplantae</taxon>
        <taxon>Streptophyta</taxon>
        <taxon>Embryophyta</taxon>
        <taxon>Tracheophyta</taxon>
        <taxon>Spermatophyta</taxon>
        <taxon>Magnoliopsida</taxon>
        <taxon>Liliopsida</taxon>
        <taxon>Poales</taxon>
        <taxon>Poaceae</taxon>
        <taxon>BOP clade</taxon>
        <taxon>Pooideae</taxon>
        <taxon>Stipodae</taxon>
        <taxon>Brachypodieae</taxon>
        <taxon>Brachypodium</taxon>
    </lineage>
</organism>
<dbReference type="InParanoid" id="A0A2K2DP56"/>
<reference evidence="3" key="2">
    <citation type="submission" date="2017-06" db="EMBL/GenBank/DDBJ databases">
        <title>WGS assembly of Brachypodium distachyon.</title>
        <authorList>
            <consortium name="The International Brachypodium Initiative"/>
            <person name="Lucas S."/>
            <person name="Harmon-Smith M."/>
            <person name="Lail K."/>
            <person name="Tice H."/>
            <person name="Grimwood J."/>
            <person name="Bruce D."/>
            <person name="Barry K."/>
            <person name="Shu S."/>
            <person name="Lindquist E."/>
            <person name="Wang M."/>
            <person name="Pitluck S."/>
            <person name="Vogel J.P."/>
            <person name="Garvin D.F."/>
            <person name="Mockler T.C."/>
            <person name="Schmutz J."/>
            <person name="Rokhsar D."/>
            <person name="Bevan M.W."/>
        </authorList>
    </citation>
    <scope>NUCLEOTIDE SEQUENCE</scope>
    <source>
        <strain evidence="3">Bd21</strain>
    </source>
</reference>
<evidence type="ECO:0000313" key="4">
    <source>
        <dbReference type="EnsemblPlants" id="PNT76063"/>
    </source>
</evidence>
<evidence type="ECO:0000256" key="2">
    <source>
        <dbReference type="SAM" id="SignalP"/>
    </source>
</evidence>
<dbReference type="Gramene" id="PNT76063">
    <property type="protein sequence ID" value="PNT76063"/>
    <property type="gene ID" value="BRADI_1g43535v3"/>
</dbReference>
<keyword evidence="1" id="KW-1133">Transmembrane helix</keyword>
<proteinExistence type="predicted"/>
<keyword evidence="1" id="KW-0472">Membrane</keyword>
<protein>
    <submittedName>
        <fullName evidence="3 4">Uncharacterized protein</fullName>
    </submittedName>
</protein>
<feature type="chain" id="PRO_5036043416" evidence="2">
    <location>
        <begin position="23"/>
        <end position="87"/>
    </location>
</feature>
<reference evidence="4" key="3">
    <citation type="submission" date="2018-08" db="UniProtKB">
        <authorList>
            <consortium name="EnsemblPlants"/>
        </authorList>
    </citation>
    <scope>IDENTIFICATION</scope>
    <source>
        <strain evidence="4">cv. Bd21</strain>
    </source>
</reference>
<sequence>MARATVAILFFFILSVATLSTAQAPANSVKDVSSLPAPPMAVVVISPVADGPAEGPAADADDSGAAALGNGAAVSIVAVAAVTVIFA</sequence>
<gene>
    <name evidence="3" type="ORF">BRADI_1g43535v3</name>
</gene>
<feature type="signal peptide" evidence="2">
    <location>
        <begin position="1"/>
        <end position="22"/>
    </location>
</feature>
<evidence type="ECO:0000256" key="1">
    <source>
        <dbReference type="SAM" id="Phobius"/>
    </source>
</evidence>
<evidence type="ECO:0000313" key="5">
    <source>
        <dbReference type="Proteomes" id="UP000008810"/>
    </source>
</evidence>
<keyword evidence="5" id="KW-1185">Reference proteome</keyword>
<name>A0A2K2DP56_BRADI</name>
<feature type="transmembrane region" description="Helical" evidence="1">
    <location>
        <begin position="65"/>
        <end position="86"/>
    </location>
</feature>
<dbReference type="FunCoup" id="A0A2K2DP56">
    <property type="interactions" value="116"/>
</dbReference>